<feature type="region of interest" description="Disordered" evidence="3">
    <location>
        <begin position="544"/>
        <end position="569"/>
    </location>
</feature>
<feature type="region of interest" description="Disordered" evidence="3">
    <location>
        <begin position="239"/>
        <end position="260"/>
    </location>
</feature>
<evidence type="ECO:0000259" key="4">
    <source>
        <dbReference type="Pfam" id="PF14723"/>
    </source>
</evidence>
<sequence length="595" mass="65946">SRVDRTNSCQSDSSGFLEELPEPHPFQVSSLPGNQSPTECKGSKPRDQSHRQPSWHDCQQESNDSKFKSLVSSSFSSNDGSILEGKVSASVEEEELQFEAMEGRPDTVNLDMTLTKTMMMGDHPGSLIGTVVTSTSDNTMGIVVNPVTEKGDRSLRHTDTGKLQIQGYHFESPRSYGMHQTPDNFYHVDSEIPGTENSSEVCPDTKRSSVVQERLTQPSQQHRGAVPWRGDLVRNSEKSISHLDKPPGGAPTDSNAASSWSVTTQMSSSLVSAAQSVSDLRTCYKGMALECSPCDPVNTIDLRLQTEAKQVNDVAVQTYAYEFKPSPSHNNALNRRPWPLTKSISLDTGFLSTSSTDLCHIIPAHCCVYCHHCPNCQGRRQSPGPEPSLCRHFLYSHAEDPEARFMKTLRILQDTTVRDLCSCTVYEMETMKMVCQSFQEHLAEIEQHFVEQQTLFHRDMTEEEREEAEDLRTLREALRQQVAELAFQLGDRARQIKEGILLHLDRLSEELPEHCANLQQCNWTERRHGQRSCVQTHTVAPGPVLPVSSGQQTPSSGVKQPFGLGHSDLEIRGGMSVQSLAMTESGPGPSSSSSG</sequence>
<protein>
    <recommendedName>
        <fullName evidence="4">Sperm-specific antigen 2 C-terminal domain-containing protein</fullName>
    </recommendedName>
</protein>
<dbReference type="Pfam" id="PF14723">
    <property type="entry name" value="SSFA2_C"/>
    <property type="match status" value="1"/>
</dbReference>
<feature type="compositionally biased region" description="Polar residues" evidence="3">
    <location>
        <begin position="548"/>
        <end position="558"/>
    </location>
</feature>
<feature type="domain" description="Sperm-specific antigen 2 C-terminal" evidence="4">
    <location>
        <begin position="413"/>
        <end position="497"/>
    </location>
</feature>
<feature type="coiled-coil region" evidence="2">
    <location>
        <begin position="461"/>
        <end position="488"/>
    </location>
</feature>
<evidence type="ECO:0000256" key="2">
    <source>
        <dbReference type="SAM" id="Coils"/>
    </source>
</evidence>
<accession>A0AAW0HSJ8</accession>
<dbReference type="Proteomes" id="UP001488838">
    <property type="component" value="Unassembled WGS sequence"/>
</dbReference>
<dbReference type="PANTHER" id="PTHR17469">
    <property type="entry name" value="SPERM SPECIFIC ANTIGEN 2-RELATED"/>
    <property type="match status" value="1"/>
</dbReference>
<dbReference type="EMBL" id="JBBHLL010000356">
    <property type="protein sequence ID" value="KAK7805007.1"/>
    <property type="molecule type" value="Genomic_DNA"/>
</dbReference>
<feature type="region of interest" description="Disordered" evidence="3">
    <location>
        <begin position="1"/>
        <end position="63"/>
    </location>
</feature>
<feature type="non-terminal residue" evidence="5">
    <location>
        <position position="595"/>
    </location>
</feature>
<organism evidence="5 6">
    <name type="scientific">Myodes glareolus</name>
    <name type="common">Bank vole</name>
    <name type="synonym">Clethrionomys glareolus</name>
    <dbReference type="NCBI Taxonomy" id="447135"/>
    <lineage>
        <taxon>Eukaryota</taxon>
        <taxon>Metazoa</taxon>
        <taxon>Chordata</taxon>
        <taxon>Craniata</taxon>
        <taxon>Vertebrata</taxon>
        <taxon>Euteleostomi</taxon>
        <taxon>Mammalia</taxon>
        <taxon>Eutheria</taxon>
        <taxon>Euarchontoglires</taxon>
        <taxon>Glires</taxon>
        <taxon>Rodentia</taxon>
        <taxon>Myomorpha</taxon>
        <taxon>Muroidea</taxon>
        <taxon>Cricetidae</taxon>
        <taxon>Arvicolinae</taxon>
        <taxon>Myodes</taxon>
    </lineage>
</organism>
<evidence type="ECO:0000313" key="5">
    <source>
        <dbReference type="EMBL" id="KAK7805007.1"/>
    </source>
</evidence>
<gene>
    <name evidence="5" type="ORF">U0070_021878</name>
</gene>
<dbReference type="InterPro" id="IPR043444">
    <property type="entry name" value="TESPA1-like"/>
</dbReference>
<evidence type="ECO:0000313" key="6">
    <source>
        <dbReference type="Proteomes" id="UP001488838"/>
    </source>
</evidence>
<feature type="compositionally biased region" description="Polar residues" evidence="3">
    <location>
        <begin position="27"/>
        <end position="38"/>
    </location>
</feature>
<keyword evidence="6" id="KW-1185">Reference proteome</keyword>
<feature type="non-terminal residue" evidence="5">
    <location>
        <position position="1"/>
    </location>
</feature>
<comment type="caution">
    <text evidence="5">The sequence shown here is derived from an EMBL/GenBank/DDBJ whole genome shotgun (WGS) entry which is preliminary data.</text>
</comment>
<reference evidence="5 6" key="1">
    <citation type="journal article" date="2023" name="bioRxiv">
        <title>Conserved and derived expression patterns and positive selection on dental genes reveal complex evolutionary context of ever-growing rodent molars.</title>
        <authorList>
            <person name="Calamari Z.T."/>
            <person name="Song A."/>
            <person name="Cohen E."/>
            <person name="Akter M."/>
            <person name="Roy R.D."/>
            <person name="Hallikas O."/>
            <person name="Christensen M.M."/>
            <person name="Li P."/>
            <person name="Marangoni P."/>
            <person name="Jernvall J."/>
            <person name="Klein O.D."/>
        </authorList>
    </citation>
    <scope>NUCLEOTIDE SEQUENCE [LARGE SCALE GENOMIC DNA]</scope>
    <source>
        <strain evidence="5">V071</strain>
    </source>
</reference>
<evidence type="ECO:0000256" key="1">
    <source>
        <dbReference type="ARBA" id="ARBA00023054"/>
    </source>
</evidence>
<feature type="compositionally biased region" description="Polar residues" evidence="3">
    <location>
        <begin position="1"/>
        <end position="14"/>
    </location>
</feature>
<proteinExistence type="predicted"/>
<feature type="compositionally biased region" description="Basic and acidic residues" evidence="3">
    <location>
        <begin position="41"/>
        <end position="50"/>
    </location>
</feature>
<dbReference type="PANTHER" id="PTHR17469:SF14">
    <property type="entry name" value="PROTEIN ITPRID1"/>
    <property type="match status" value="1"/>
</dbReference>
<dbReference type="InterPro" id="IPR029326">
    <property type="entry name" value="SSFA2_C"/>
</dbReference>
<dbReference type="AlphaFoldDB" id="A0AAW0HSJ8"/>
<name>A0AAW0HSJ8_MYOGA</name>
<keyword evidence="1 2" id="KW-0175">Coiled coil</keyword>
<evidence type="ECO:0000256" key="3">
    <source>
        <dbReference type="SAM" id="MobiDB-lite"/>
    </source>
</evidence>